<dbReference type="HOGENOM" id="CLU_3060212_0_0_9"/>
<organism evidence="1 2">
    <name type="scientific">[Clostridium] methylpentosum DSM 5476</name>
    <dbReference type="NCBI Taxonomy" id="537013"/>
    <lineage>
        <taxon>Bacteria</taxon>
        <taxon>Bacillati</taxon>
        <taxon>Bacillota</taxon>
        <taxon>Clostridia</taxon>
        <taxon>Eubacteriales</taxon>
        <taxon>Oscillospiraceae</taxon>
        <taxon>Oscillospiraceae incertae sedis</taxon>
    </lineage>
</organism>
<gene>
    <name evidence="1" type="ORF">CLOSTMETH_02030</name>
</gene>
<sequence>MRQKGLEPLTYWFVAENIIFCALSPLQTNPDFTRFIELYLLLSQLNSGVYLRE</sequence>
<evidence type="ECO:0000313" key="1">
    <source>
        <dbReference type="EMBL" id="EEG30299.1"/>
    </source>
</evidence>
<keyword evidence="2" id="KW-1185">Reference proteome</keyword>
<name>C0EDV1_9FIRM</name>
<dbReference type="EMBL" id="ACEC01000066">
    <property type="protein sequence ID" value="EEG30299.1"/>
    <property type="molecule type" value="Genomic_DNA"/>
</dbReference>
<evidence type="ECO:0000313" key="2">
    <source>
        <dbReference type="Proteomes" id="UP000003340"/>
    </source>
</evidence>
<accession>C0EDV1</accession>
<reference evidence="1 2" key="2">
    <citation type="submission" date="2009-02" db="EMBL/GenBank/DDBJ databases">
        <title>Draft genome sequence of Clostridium methylpentosum (DSM 5476).</title>
        <authorList>
            <person name="Sudarsanam P."/>
            <person name="Ley R."/>
            <person name="Guruge J."/>
            <person name="Turnbaugh P.J."/>
            <person name="Mahowald M."/>
            <person name="Liep D."/>
            <person name="Gordon J."/>
        </authorList>
    </citation>
    <scope>NUCLEOTIDE SEQUENCE [LARGE SCALE GENOMIC DNA]</scope>
    <source>
        <strain evidence="1 2">DSM 5476</strain>
    </source>
</reference>
<comment type="caution">
    <text evidence="1">The sequence shown here is derived from an EMBL/GenBank/DDBJ whole genome shotgun (WGS) entry which is preliminary data.</text>
</comment>
<protein>
    <submittedName>
        <fullName evidence="1">Uncharacterized protein</fullName>
    </submittedName>
</protein>
<proteinExistence type="predicted"/>
<reference evidence="1 2" key="1">
    <citation type="submission" date="2009-01" db="EMBL/GenBank/DDBJ databases">
        <authorList>
            <person name="Fulton L."/>
            <person name="Clifton S."/>
            <person name="Fulton B."/>
            <person name="Xu J."/>
            <person name="Minx P."/>
            <person name="Pepin K.H."/>
            <person name="Johnson M."/>
            <person name="Bhonagiri V."/>
            <person name="Nash W.E."/>
            <person name="Mardis E.R."/>
            <person name="Wilson R.K."/>
        </authorList>
    </citation>
    <scope>NUCLEOTIDE SEQUENCE [LARGE SCALE GENOMIC DNA]</scope>
    <source>
        <strain evidence="1 2">DSM 5476</strain>
    </source>
</reference>
<dbReference type="STRING" id="537013.CLOSTMETH_02030"/>
<dbReference type="AlphaFoldDB" id="C0EDV1"/>
<dbReference type="Proteomes" id="UP000003340">
    <property type="component" value="Unassembled WGS sequence"/>
</dbReference>